<dbReference type="OrthoDB" id="6339427at2759"/>
<accession>N1Q4U0</accession>
<dbReference type="PANTHER" id="PTHR48022:SF26">
    <property type="entry name" value="MAJOR FACILITATOR SUPERFAMILY (MFS) PROFILE DOMAIN-CONTAINING PROTEIN-RELATED"/>
    <property type="match status" value="1"/>
</dbReference>
<proteinExistence type="predicted"/>
<dbReference type="Pfam" id="PF00083">
    <property type="entry name" value="Sugar_tr"/>
    <property type="match status" value="1"/>
</dbReference>
<dbReference type="HOGENOM" id="CLU_2483327_0_0_1"/>
<keyword evidence="3 5" id="KW-1133">Transmembrane helix</keyword>
<evidence type="ECO:0000313" key="7">
    <source>
        <dbReference type="Proteomes" id="UP000016933"/>
    </source>
</evidence>
<evidence type="ECO:0000256" key="1">
    <source>
        <dbReference type="ARBA" id="ARBA00004141"/>
    </source>
</evidence>
<dbReference type="InterPro" id="IPR050360">
    <property type="entry name" value="MFS_Sugar_Transporters"/>
</dbReference>
<protein>
    <recommendedName>
        <fullName evidence="8">Major facilitator superfamily (MFS) profile domain-containing protein</fullName>
    </recommendedName>
</protein>
<reference evidence="6 7" key="2">
    <citation type="journal article" date="2012" name="PLoS Pathog.">
        <title>Diverse lifestyles and strategies of plant pathogenesis encoded in the genomes of eighteen Dothideomycetes fungi.</title>
        <authorList>
            <person name="Ohm R.A."/>
            <person name="Feau N."/>
            <person name="Henrissat B."/>
            <person name="Schoch C.L."/>
            <person name="Horwitz B.A."/>
            <person name="Barry K.W."/>
            <person name="Condon B.J."/>
            <person name="Copeland A.C."/>
            <person name="Dhillon B."/>
            <person name="Glaser F."/>
            <person name="Hesse C.N."/>
            <person name="Kosti I."/>
            <person name="LaButti K."/>
            <person name="Lindquist E.A."/>
            <person name="Lucas S."/>
            <person name="Salamov A.A."/>
            <person name="Bradshaw R.E."/>
            <person name="Ciuffetti L."/>
            <person name="Hamelin R.C."/>
            <person name="Kema G.H.J."/>
            <person name="Lawrence C."/>
            <person name="Scott J.A."/>
            <person name="Spatafora J.W."/>
            <person name="Turgeon B.G."/>
            <person name="de Wit P.J.G.M."/>
            <person name="Zhong S."/>
            <person name="Goodwin S.B."/>
            <person name="Grigoriev I.V."/>
        </authorList>
    </citation>
    <scope>NUCLEOTIDE SEQUENCE [LARGE SCALE GENOMIC DNA]</scope>
    <source>
        <strain evidence="7">NZE10 / CBS 128990</strain>
    </source>
</reference>
<reference evidence="7" key="1">
    <citation type="journal article" date="2012" name="PLoS Genet.">
        <title>The genomes of the fungal plant pathogens Cladosporium fulvum and Dothistroma septosporum reveal adaptation to different hosts and lifestyles but also signatures of common ancestry.</title>
        <authorList>
            <person name="de Wit P.J.G.M."/>
            <person name="van der Burgt A."/>
            <person name="Oekmen B."/>
            <person name="Stergiopoulos I."/>
            <person name="Abd-Elsalam K.A."/>
            <person name="Aerts A.L."/>
            <person name="Bahkali A.H."/>
            <person name="Beenen H.G."/>
            <person name="Chettri P."/>
            <person name="Cox M.P."/>
            <person name="Datema E."/>
            <person name="de Vries R.P."/>
            <person name="Dhillon B."/>
            <person name="Ganley A.R."/>
            <person name="Griffiths S.A."/>
            <person name="Guo Y."/>
            <person name="Hamelin R.C."/>
            <person name="Henrissat B."/>
            <person name="Kabir M.S."/>
            <person name="Jashni M.K."/>
            <person name="Kema G."/>
            <person name="Klaubauf S."/>
            <person name="Lapidus A."/>
            <person name="Levasseur A."/>
            <person name="Lindquist E."/>
            <person name="Mehrabi R."/>
            <person name="Ohm R.A."/>
            <person name="Owen T.J."/>
            <person name="Salamov A."/>
            <person name="Schwelm A."/>
            <person name="Schijlen E."/>
            <person name="Sun H."/>
            <person name="van den Burg H.A."/>
            <person name="van Ham R.C.H.J."/>
            <person name="Zhang S."/>
            <person name="Goodwin S.B."/>
            <person name="Grigoriev I.V."/>
            <person name="Collemare J."/>
            <person name="Bradshaw R.E."/>
        </authorList>
    </citation>
    <scope>NUCLEOTIDE SEQUENCE [LARGE SCALE GENOMIC DNA]</scope>
    <source>
        <strain evidence="7">NZE10 / CBS 128990</strain>
    </source>
</reference>
<evidence type="ECO:0000313" key="6">
    <source>
        <dbReference type="EMBL" id="EME49890.1"/>
    </source>
</evidence>
<evidence type="ECO:0000256" key="4">
    <source>
        <dbReference type="ARBA" id="ARBA00023136"/>
    </source>
</evidence>
<comment type="subcellular location">
    <subcellularLocation>
        <location evidence="1">Membrane</location>
        <topology evidence="1">Multi-pass membrane protein</topology>
    </subcellularLocation>
</comment>
<dbReference type="PANTHER" id="PTHR48022">
    <property type="entry name" value="PLASTIDIC GLUCOSE TRANSPORTER 4"/>
    <property type="match status" value="1"/>
</dbReference>
<dbReference type="InterPro" id="IPR005828">
    <property type="entry name" value="MFS_sugar_transport-like"/>
</dbReference>
<feature type="transmembrane region" description="Helical" evidence="5">
    <location>
        <begin position="20"/>
        <end position="43"/>
    </location>
</feature>
<keyword evidence="4 5" id="KW-0472">Membrane</keyword>
<evidence type="ECO:0000256" key="2">
    <source>
        <dbReference type="ARBA" id="ARBA00022692"/>
    </source>
</evidence>
<dbReference type="Gene3D" id="1.20.1250.20">
    <property type="entry name" value="MFS general substrate transporter like domains"/>
    <property type="match status" value="1"/>
</dbReference>
<dbReference type="EMBL" id="KB446535">
    <property type="protein sequence ID" value="EME49890.1"/>
    <property type="molecule type" value="Genomic_DNA"/>
</dbReference>
<evidence type="ECO:0008006" key="8">
    <source>
        <dbReference type="Google" id="ProtNLM"/>
    </source>
</evidence>
<gene>
    <name evidence="6" type="ORF">DOTSEDRAFT_20296</name>
</gene>
<keyword evidence="2 5" id="KW-0812">Transmembrane</keyword>
<sequence length="87" mass="10064">MVGRDDNWVTYGLSLAGRAVAWRGPLALQFMFIVPYATVPWLLESPHWLLQKDRVEDAEQIPANIEQFQIQDPYDQDELNEINFTTA</sequence>
<dbReference type="AlphaFoldDB" id="N1Q4U0"/>
<dbReference type="Proteomes" id="UP000016933">
    <property type="component" value="Unassembled WGS sequence"/>
</dbReference>
<organism evidence="6 7">
    <name type="scientific">Dothistroma septosporum (strain NZE10 / CBS 128990)</name>
    <name type="common">Red band needle blight fungus</name>
    <name type="synonym">Mycosphaerella pini</name>
    <dbReference type="NCBI Taxonomy" id="675120"/>
    <lineage>
        <taxon>Eukaryota</taxon>
        <taxon>Fungi</taxon>
        <taxon>Dikarya</taxon>
        <taxon>Ascomycota</taxon>
        <taxon>Pezizomycotina</taxon>
        <taxon>Dothideomycetes</taxon>
        <taxon>Dothideomycetidae</taxon>
        <taxon>Mycosphaerellales</taxon>
        <taxon>Mycosphaerellaceae</taxon>
        <taxon>Dothistroma</taxon>
    </lineage>
</organism>
<dbReference type="InterPro" id="IPR036259">
    <property type="entry name" value="MFS_trans_sf"/>
</dbReference>
<name>N1Q4U0_DOTSN</name>
<dbReference type="GO" id="GO:0016020">
    <property type="term" value="C:membrane"/>
    <property type="evidence" value="ECO:0007669"/>
    <property type="project" value="UniProtKB-SubCell"/>
</dbReference>
<keyword evidence="7" id="KW-1185">Reference proteome</keyword>
<dbReference type="GO" id="GO:0005351">
    <property type="term" value="F:carbohydrate:proton symporter activity"/>
    <property type="evidence" value="ECO:0007669"/>
    <property type="project" value="TreeGrafter"/>
</dbReference>
<evidence type="ECO:0000256" key="3">
    <source>
        <dbReference type="ARBA" id="ARBA00022989"/>
    </source>
</evidence>
<evidence type="ECO:0000256" key="5">
    <source>
        <dbReference type="SAM" id="Phobius"/>
    </source>
</evidence>